<dbReference type="Pfam" id="PF13548">
    <property type="entry name" value="DUF4126"/>
    <property type="match status" value="1"/>
</dbReference>
<sequence>METILSIFLGIGLSASVGFRVFLPLFALSLAAYFNVWDLNESWMWVGSTTAVITLGIATLVEIVAYYIPVIDNALDTIAIPLATLAGTAVMVSTVADLSPVITWALAIIAGGGTAAAVKSSASTTRLGSTVSTAGIANPIISTVETGTSIVMSVMSIFLPIVAILLVLLIFYLIYKFYKKIKRKAP</sequence>
<proteinExistence type="predicted"/>
<comment type="caution">
    <text evidence="3">The sequence shown here is derived from an EMBL/GenBank/DDBJ whole genome shotgun (WGS) entry which is preliminary data.</text>
</comment>
<gene>
    <name evidence="3" type="ORF">GN138_02800</name>
</gene>
<dbReference type="RefSeq" id="WP_157361912.1">
    <property type="nucleotide sequence ID" value="NZ_WOWS01000001.1"/>
</dbReference>
<protein>
    <submittedName>
        <fullName evidence="3">DUF4126 family protein</fullName>
    </submittedName>
</protein>
<feature type="transmembrane region" description="Helical" evidence="1">
    <location>
        <begin position="150"/>
        <end position="175"/>
    </location>
</feature>
<feature type="transmembrane region" description="Helical" evidence="1">
    <location>
        <begin position="7"/>
        <end position="31"/>
    </location>
</feature>
<feature type="transmembrane region" description="Helical" evidence="1">
    <location>
        <begin position="43"/>
        <end position="68"/>
    </location>
</feature>
<keyword evidence="1" id="KW-1133">Transmembrane helix</keyword>
<feature type="transmembrane region" description="Helical" evidence="1">
    <location>
        <begin position="75"/>
        <end position="95"/>
    </location>
</feature>
<keyword evidence="1" id="KW-0812">Transmembrane</keyword>
<dbReference type="EMBL" id="WOWS01000001">
    <property type="protein sequence ID" value="MUU77363.1"/>
    <property type="molecule type" value="Genomic_DNA"/>
</dbReference>
<name>A0A6L6U5B1_9FLAO</name>
<keyword evidence="1" id="KW-0472">Membrane</keyword>
<reference evidence="3 4" key="1">
    <citation type="submission" date="2019-12" db="EMBL/GenBank/DDBJ databases">
        <authorList>
            <person name="Li J."/>
        </authorList>
    </citation>
    <scope>NUCLEOTIDE SEQUENCE [LARGE SCALE GENOMIC DNA]</scope>
    <source>
        <strain evidence="3 4">HL2-2</strain>
    </source>
</reference>
<dbReference type="Proteomes" id="UP000478208">
    <property type="component" value="Unassembled WGS sequence"/>
</dbReference>
<dbReference type="InterPro" id="IPR025196">
    <property type="entry name" value="DUF4126"/>
</dbReference>
<keyword evidence="4" id="KW-1185">Reference proteome</keyword>
<evidence type="ECO:0000313" key="3">
    <source>
        <dbReference type="EMBL" id="MUU77363.1"/>
    </source>
</evidence>
<evidence type="ECO:0000259" key="2">
    <source>
        <dbReference type="Pfam" id="PF13548"/>
    </source>
</evidence>
<evidence type="ECO:0000256" key="1">
    <source>
        <dbReference type="SAM" id="Phobius"/>
    </source>
</evidence>
<dbReference type="AlphaFoldDB" id="A0A6L6U5B1"/>
<evidence type="ECO:0000313" key="4">
    <source>
        <dbReference type="Proteomes" id="UP000478208"/>
    </source>
</evidence>
<organism evidence="3 4">
    <name type="scientific">Winogradskyella endarachnes</name>
    <dbReference type="NCBI Taxonomy" id="2681965"/>
    <lineage>
        <taxon>Bacteria</taxon>
        <taxon>Pseudomonadati</taxon>
        <taxon>Bacteroidota</taxon>
        <taxon>Flavobacteriia</taxon>
        <taxon>Flavobacteriales</taxon>
        <taxon>Flavobacteriaceae</taxon>
        <taxon>Winogradskyella</taxon>
    </lineage>
</organism>
<feature type="domain" description="DUF4126" evidence="2">
    <location>
        <begin position="7"/>
        <end position="178"/>
    </location>
</feature>
<accession>A0A6L6U5B1</accession>